<keyword evidence="1" id="KW-0732">Signal</keyword>
<dbReference type="KEGG" id="ssg:Selsp_2239"/>
<keyword evidence="5" id="KW-1185">Reference proteome</keyword>
<feature type="chain" id="PRO_5038327950" description="Lipoprotein" evidence="1">
    <location>
        <begin position="24"/>
        <end position="355"/>
    </location>
</feature>
<dbReference type="Proteomes" id="UP000011124">
    <property type="component" value="Chromosome"/>
</dbReference>
<accession>C9LUW5</accession>
<feature type="signal peptide" evidence="1">
    <location>
        <begin position="1"/>
        <end position="23"/>
    </location>
</feature>
<evidence type="ECO:0000313" key="5">
    <source>
        <dbReference type="Proteomes" id="UP000011124"/>
    </source>
</evidence>
<name>C9LUW5_SELS3</name>
<dbReference type="OrthoDB" id="1662899at2"/>
<proteinExistence type="predicted"/>
<evidence type="ECO:0000313" key="2">
    <source>
        <dbReference type="EMBL" id="AEC01185.1"/>
    </source>
</evidence>
<dbReference type="AlphaFoldDB" id="C9LUW5"/>
<evidence type="ECO:0000313" key="3">
    <source>
        <dbReference type="EMBL" id="EEX77381.1"/>
    </source>
</evidence>
<dbReference type="RefSeq" id="WP_006192544.1">
    <property type="nucleotide sequence ID" value="NC_015437.1"/>
</dbReference>
<reference evidence="3 4" key="1">
    <citation type="submission" date="2009-09" db="EMBL/GenBank/DDBJ databases">
        <authorList>
            <person name="Weinstock G."/>
            <person name="Sodergren E."/>
            <person name="Clifton S."/>
            <person name="Fulton L."/>
            <person name="Fulton B."/>
            <person name="Courtney L."/>
            <person name="Fronick C."/>
            <person name="Harrison M."/>
            <person name="Strong C."/>
            <person name="Farmer C."/>
            <person name="Delahaunty K."/>
            <person name="Markovic C."/>
            <person name="Hall O."/>
            <person name="Minx P."/>
            <person name="Tomlinson C."/>
            <person name="Mitreva M."/>
            <person name="Nelson J."/>
            <person name="Hou S."/>
            <person name="Wollam A."/>
            <person name="Pepin K.H."/>
            <person name="Johnson M."/>
            <person name="Bhonagiri V."/>
            <person name="Nash W.E."/>
            <person name="Warren W."/>
            <person name="Chinwalla A."/>
            <person name="Mardis E.R."/>
            <person name="Wilson R.K."/>
        </authorList>
    </citation>
    <scope>NUCLEOTIDE SEQUENCE [LARGE SCALE GENOMIC DNA]</scope>
    <source>
        <strain evidence="3">ATCC 35185</strain>
        <strain evidence="4">ATCC 35185 / DSM 20758 / VPI D19B-28</strain>
    </source>
</reference>
<evidence type="ECO:0000256" key="1">
    <source>
        <dbReference type="SAM" id="SignalP"/>
    </source>
</evidence>
<dbReference type="Proteomes" id="UP000003505">
    <property type="component" value="Unassembled WGS sequence"/>
</dbReference>
<dbReference type="STRING" id="546271.Selsp_2239"/>
<evidence type="ECO:0000313" key="4">
    <source>
        <dbReference type="Proteomes" id="UP000003505"/>
    </source>
</evidence>
<organism evidence="3 4">
    <name type="scientific">Selenomonas sputigena (strain ATCC 35185 / DSM 20758 / CCUG 44933 / VPI D19B-28)</name>
    <dbReference type="NCBI Taxonomy" id="546271"/>
    <lineage>
        <taxon>Bacteria</taxon>
        <taxon>Bacillati</taxon>
        <taxon>Bacillota</taxon>
        <taxon>Negativicutes</taxon>
        <taxon>Selenomonadales</taxon>
        <taxon>Selenomonadaceae</taxon>
        <taxon>Selenomonas</taxon>
    </lineage>
</organism>
<reference evidence="2 5" key="2">
    <citation type="submission" date="2011-04" db="EMBL/GenBank/DDBJ databases">
        <title>The complete genome of Selenomonas sputigena DSM 20758.</title>
        <authorList>
            <consortium name="US DOE Joint Genome Institute (JGI-PGF)"/>
            <person name="Lucas S."/>
            <person name="Copeland A."/>
            <person name="Lapidus A."/>
            <person name="Bruce D."/>
            <person name="Goodwin L."/>
            <person name="Pitluck S."/>
            <person name="Peters L."/>
            <person name="Kyrpides N."/>
            <person name="Mavromatis K."/>
            <person name="Ivanova N."/>
            <person name="Ovchinnikova G."/>
            <person name="Teshima H."/>
            <person name="Detter J.C."/>
            <person name="Tapia R."/>
            <person name="Han C."/>
            <person name="Land M."/>
            <person name="Hauser L."/>
            <person name="Markowitz V."/>
            <person name="Cheng J.-F."/>
            <person name="Hugenholtz P."/>
            <person name="Woyke T."/>
            <person name="Wu D."/>
            <person name="Gronow S."/>
            <person name="Wellnitz S."/>
            <person name="Schneider S."/>
            <person name="Klenk H.-P."/>
            <person name="Eisen J.A."/>
        </authorList>
    </citation>
    <scope>NUCLEOTIDE SEQUENCE [LARGE SCALE GENOMIC DNA]</scope>
    <source>
        <strain evidence="2">ATCC 35185</strain>
        <strain evidence="5">ATCC 35185 / DSM 20758 / VPI D19B-28</strain>
    </source>
</reference>
<dbReference type="HOGENOM" id="CLU_780523_0_0_9"/>
<dbReference type="SUPFAM" id="SSF63829">
    <property type="entry name" value="Calcium-dependent phosphotriesterase"/>
    <property type="match status" value="1"/>
</dbReference>
<gene>
    <name evidence="2" type="ordered locus">Selsp_2239</name>
    <name evidence="3" type="ORF">SELSPUOL_01255</name>
</gene>
<dbReference type="EMBL" id="CP002637">
    <property type="protein sequence ID" value="AEC01185.1"/>
    <property type="molecule type" value="Genomic_DNA"/>
</dbReference>
<dbReference type="eggNOG" id="ENOG5033XIP">
    <property type="taxonomic scope" value="Bacteria"/>
</dbReference>
<dbReference type="EMBL" id="ACKP02000019">
    <property type="protein sequence ID" value="EEX77381.1"/>
    <property type="molecule type" value="Genomic_DNA"/>
</dbReference>
<sequence length="355" mass="38124">MKTSWKKLLTVVSTALLCGALLTGCGGSGGSGGSDGSGGGMLGSKSLGPDAPKEVVAQLKLGDKDVPLYEYKGAALPEKLQGFHSNLAVTKNAIYGISFVAASKEFHLQKMNLENGAITSVEDLGNVENEPITSDGTNIYFITKKDDNIGVYDGNAVSNFSNKDAAVIRAIFGEKTAYTSGTFVSNSGIMAGTISKDGTKDMKSVLPKDEFAKLQDAKDASAEKNSFLACADKDGFYITTLATHGGDSGKWTKPLHMYGPDGKKIRTFECNEGIPDSAEKRKISERQSIATKDYVVFYDRGFLRVFNKKDGKYVGDVELKIDGKNIEPAGAAVDDENHIYFIDHETDANIYRIDL</sequence>
<dbReference type="PROSITE" id="PS51257">
    <property type="entry name" value="PROKAR_LIPOPROTEIN"/>
    <property type="match status" value="1"/>
</dbReference>
<protein>
    <recommendedName>
        <fullName evidence="6">Lipoprotein</fullName>
    </recommendedName>
</protein>
<evidence type="ECO:0008006" key="6">
    <source>
        <dbReference type="Google" id="ProtNLM"/>
    </source>
</evidence>